<dbReference type="STRING" id="279824.SAMN03080617_01997"/>
<organism evidence="1 2">
    <name type="scientific">Algoriphagus alkaliphilus</name>
    <dbReference type="NCBI Taxonomy" id="279824"/>
    <lineage>
        <taxon>Bacteria</taxon>
        <taxon>Pseudomonadati</taxon>
        <taxon>Bacteroidota</taxon>
        <taxon>Cytophagia</taxon>
        <taxon>Cytophagales</taxon>
        <taxon>Cyclobacteriaceae</taxon>
        <taxon>Algoriphagus</taxon>
    </lineage>
</organism>
<dbReference type="AlphaFoldDB" id="A0A1G5XUA9"/>
<dbReference type="Pfam" id="PF03746">
    <property type="entry name" value="LamB_YcsF"/>
    <property type="match status" value="1"/>
</dbReference>
<dbReference type="PANTHER" id="PTHR30292">
    <property type="entry name" value="UNCHARACTERIZED PROTEIN YBGL-RELATED"/>
    <property type="match status" value="1"/>
</dbReference>
<dbReference type="EMBL" id="FMXE01000012">
    <property type="protein sequence ID" value="SDA74011.1"/>
    <property type="molecule type" value="Genomic_DNA"/>
</dbReference>
<gene>
    <name evidence="1" type="ORF">SAMN03080617_01997</name>
</gene>
<dbReference type="Proteomes" id="UP000198756">
    <property type="component" value="Unassembled WGS sequence"/>
</dbReference>
<keyword evidence="2" id="KW-1185">Reference proteome</keyword>
<dbReference type="Gene3D" id="3.20.20.370">
    <property type="entry name" value="Glycoside hydrolase/deacetylase"/>
    <property type="match status" value="1"/>
</dbReference>
<dbReference type="InterPro" id="IPR011330">
    <property type="entry name" value="Glyco_hydro/deAcase_b/a-brl"/>
</dbReference>
<dbReference type="OrthoDB" id="9773478at2"/>
<reference evidence="2" key="1">
    <citation type="submission" date="2016-10" db="EMBL/GenBank/DDBJ databases">
        <authorList>
            <person name="Varghese N."/>
            <person name="Submissions S."/>
        </authorList>
    </citation>
    <scope>NUCLEOTIDE SEQUENCE [LARGE SCALE GENOMIC DNA]</scope>
    <source>
        <strain evidence="2">DSM 22703</strain>
    </source>
</reference>
<dbReference type="GO" id="GO:0005975">
    <property type="term" value="P:carbohydrate metabolic process"/>
    <property type="evidence" value="ECO:0007669"/>
    <property type="project" value="InterPro"/>
</dbReference>
<accession>A0A1G5XUA9</accession>
<dbReference type="CDD" id="cd10801">
    <property type="entry name" value="LamB_YcsF_like_1"/>
    <property type="match status" value="1"/>
</dbReference>
<sequence length="240" mass="27553">MPQPYYTINCDLGEGIPNEAAIIPLIDLASIACGGHFGNRESIRATLKLVKKFEKKAGAHPSYPDQENFGRKSMSIYPDELIKSIRNQITLFLEIAKEENIELDHIKFHGALYNDAAQNEALAEVLINFLIQEFPKTPLFVPRYSEIEKMAIKKNLPIKREIFGDRAYQDNFKLVNRSLNNSLLTQQNQVFQHLISFFTDSKIRTYTGKLLPVQADTICFHGDNPGIMEFLPFIREQFWN</sequence>
<dbReference type="SUPFAM" id="SSF88713">
    <property type="entry name" value="Glycoside hydrolase/deacetylase"/>
    <property type="match status" value="1"/>
</dbReference>
<protein>
    <submittedName>
        <fullName evidence="1">UPF0271 protein</fullName>
    </submittedName>
</protein>
<dbReference type="RefSeq" id="WP_092729802.1">
    <property type="nucleotide sequence ID" value="NZ_FMXE01000012.1"/>
</dbReference>
<name>A0A1G5XUA9_9BACT</name>
<proteinExistence type="predicted"/>
<evidence type="ECO:0000313" key="1">
    <source>
        <dbReference type="EMBL" id="SDA74011.1"/>
    </source>
</evidence>
<dbReference type="InterPro" id="IPR005501">
    <property type="entry name" value="LamB/YcsF/PxpA-like"/>
</dbReference>
<evidence type="ECO:0000313" key="2">
    <source>
        <dbReference type="Proteomes" id="UP000198756"/>
    </source>
</evidence>
<dbReference type="PANTHER" id="PTHR30292:SF0">
    <property type="entry name" value="5-OXOPROLINASE SUBUNIT A"/>
    <property type="match status" value="1"/>
</dbReference>